<evidence type="ECO:0000256" key="5">
    <source>
        <dbReference type="ARBA" id="ARBA00022989"/>
    </source>
</evidence>
<dbReference type="PANTHER" id="PTHR11654">
    <property type="entry name" value="OLIGOPEPTIDE TRANSPORTER-RELATED"/>
    <property type="match status" value="1"/>
</dbReference>
<dbReference type="GO" id="GO:0005886">
    <property type="term" value="C:plasma membrane"/>
    <property type="evidence" value="ECO:0007669"/>
    <property type="project" value="UniProtKB-ARBA"/>
</dbReference>
<evidence type="ECO:0000256" key="7">
    <source>
        <dbReference type="SAM" id="Phobius"/>
    </source>
</evidence>
<dbReference type="InterPro" id="IPR036259">
    <property type="entry name" value="MFS_trans_sf"/>
</dbReference>
<evidence type="ECO:0000313" key="9">
    <source>
        <dbReference type="Proteomes" id="UP000265663"/>
    </source>
</evidence>
<name>A0A3M7M1V3_9PLEO</name>
<feature type="transmembrane region" description="Helical" evidence="7">
    <location>
        <begin position="651"/>
        <end position="672"/>
    </location>
</feature>
<feature type="transmembrane region" description="Helical" evidence="7">
    <location>
        <begin position="502"/>
        <end position="526"/>
    </location>
</feature>
<dbReference type="Proteomes" id="UP000265663">
    <property type="component" value="Unassembled WGS sequence"/>
</dbReference>
<evidence type="ECO:0000256" key="6">
    <source>
        <dbReference type="ARBA" id="ARBA00023136"/>
    </source>
</evidence>
<dbReference type="InterPro" id="IPR000109">
    <property type="entry name" value="POT_fam"/>
</dbReference>
<comment type="subcellular location">
    <subcellularLocation>
        <location evidence="1">Membrane</location>
        <topology evidence="1">Multi-pass membrane protein</topology>
    </subcellularLocation>
</comment>
<keyword evidence="5 7" id="KW-1133">Transmembrane helix</keyword>
<dbReference type="Pfam" id="PF00854">
    <property type="entry name" value="PTR2"/>
    <property type="match status" value="1"/>
</dbReference>
<keyword evidence="4 7" id="KW-0812">Transmembrane</keyword>
<dbReference type="OrthoDB" id="8904098at2759"/>
<dbReference type="FunFam" id="1.20.1250.20:FF:000085">
    <property type="entry name" value="MFS peptide transporter Ptr2"/>
    <property type="match status" value="1"/>
</dbReference>
<evidence type="ECO:0000256" key="4">
    <source>
        <dbReference type="ARBA" id="ARBA00022692"/>
    </source>
</evidence>
<comment type="similarity">
    <text evidence="2">Belongs to the major facilitator superfamily. Proton-dependent oligopeptide transporter (POT/PTR) (TC 2.A.17) family.</text>
</comment>
<gene>
    <name evidence="8" type="ORF">GMOD_00008166</name>
</gene>
<dbReference type="GO" id="GO:0071916">
    <property type="term" value="F:dipeptide transmembrane transporter activity"/>
    <property type="evidence" value="ECO:0007669"/>
    <property type="project" value="UniProtKB-ARBA"/>
</dbReference>
<dbReference type="EMBL" id="KE747816">
    <property type="protein sequence ID" value="RMZ68461.1"/>
    <property type="molecule type" value="Genomic_DNA"/>
</dbReference>
<feature type="transmembrane region" description="Helical" evidence="7">
    <location>
        <begin position="538"/>
        <end position="560"/>
    </location>
</feature>
<dbReference type="SUPFAM" id="SSF103473">
    <property type="entry name" value="MFS general substrate transporter"/>
    <property type="match status" value="1"/>
</dbReference>
<organism evidence="8 9">
    <name type="scientific">Pyrenophora seminiperda CCB06</name>
    <dbReference type="NCBI Taxonomy" id="1302712"/>
    <lineage>
        <taxon>Eukaryota</taxon>
        <taxon>Fungi</taxon>
        <taxon>Dikarya</taxon>
        <taxon>Ascomycota</taxon>
        <taxon>Pezizomycotina</taxon>
        <taxon>Dothideomycetes</taxon>
        <taxon>Pleosporomycetidae</taxon>
        <taxon>Pleosporales</taxon>
        <taxon>Pleosporineae</taxon>
        <taxon>Pleosporaceae</taxon>
        <taxon>Pyrenophora</taxon>
    </lineage>
</organism>
<keyword evidence="3" id="KW-0813">Transport</keyword>
<reference evidence="8 9" key="1">
    <citation type="journal article" date="2014" name="PLoS ONE">
        <title>De novo Genome Assembly of the Fungal Plant Pathogen Pyrenophora semeniperda.</title>
        <authorList>
            <person name="Soliai M.M."/>
            <person name="Meyer S.E."/>
            <person name="Udall J.A."/>
            <person name="Elzinga D.E."/>
            <person name="Hermansen R.A."/>
            <person name="Bodily P.M."/>
            <person name="Hart A.A."/>
            <person name="Coleman C.E."/>
        </authorList>
    </citation>
    <scope>NUCLEOTIDE SEQUENCE [LARGE SCALE GENOMIC DNA]</scope>
    <source>
        <strain evidence="8 9">CCB06</strain>
        <tissue evidence="8">Mycelium</tissue>
    </source>
</reference>
<keyword evidence="9" id="KW-1185">Reference proteome</keyword>
<evidence type="ECO:0000256" key="3">
    <source>
        <dbReference type="ARBA" id="ARBA00022448"/>
    </source>
</evidence>
<dbReference type="Gene3D" id="1.20.1250.20">
    <property type="entry name" value="MFS general substrate transporter like domains"/>
    <property type="match status" value="1"/>
</dbReference>
<feature type="transmembrane region" description="Helical" evidence="7">
    <location>
        <begin position="284"/>
        <end position="302"/>
    </location>
</feature>
<evidence type="ECO:0000256" key="2">
    <source>
        <dbReference type="ARBA" id="ARBA00005982"/>
    </source>
</evidence>
<feature type="transmembrane region" description="Helical" evidence="7">
    <location>
        <begin position="584"/>
        <end position="605"/>
    </location>
</feature>
<proteinExistence type="inferred from homology"/>
<accession>A0A3M7M1V3</accession>
<feature type="transmembrane region" description="Helical" evidence="7">
    <location>
        <begin position="341"/>
        <end position="362"/>
    </location>
</feature>
<dbReference type="AlphaFoldDB" id="A0A3M7M1V3"/>
<sequence length="715" mass="78145">MPDAHCYAALGVGDLLCGRDSTARMGSAVGPIDSRVRTLVQVSSSPVTWGYGRLVYEDELGTHARTLGTSSLPPIEFPFANRVVARVRSWTSHLSDPLSLSYDTMAATTNVRASLEITKGATASDPIALDASSTGSFKDEHANLLGPFPTEEEWATLPRVAGRIPWQAWTVAIVEFVERFSYYGTSAVFVNFIQKPLPPGSKTGAGFLKKPGSGALDMGQRASTGLTMFNQFWSYITPLGGAWLADEYWGRYNTIQYSNLIAVIGHIILIMSAIPAVIVKPNVAIAFFSVGLIVMGLGTGGFKSNISPLIAEQYKDQKAYVRVRKNGKKEIVDPATTTARIYIYFYFLINCGSICGSLAMVYSEHFVGFWLSYTLPTICYLLCPIILITMKKHYKLSPPTGSVMGKAFKLIRLGITSSPRKNTFKDAAFWSRIKPSALRAANQPIPAWMTFDDAWVDEVQRGLVACKVFLWYPLYWLAYNQMMNNLVSQANTMNLGSTPNDIVAKLNPLFIVILIPIMDFLVYPALRKAGIVLSPIKKITAGFALSSLAMVSACIIQYHIYKLSPCGSHINTLSKTRKDCSADISVWVQIVPYGLIGMSEIMASITKLEYAYTKAPQNMKSTIQAVALSTSAVSAALGQAFVTLSEDPFLVWNYGSVAVVAMAGGVGFYATFRKADREEDRMNNLKESTYVGGGEAADVDVEVASVSVRDEKRGL</sequence>
<evidence type="ECO:0000313" key="8">
    <source>
        <dbReference type="EMBL" id="RMZ68461.1"/>
    </source>
</evidence>
<feature type="transmembrane region" description="Helical" evidence="7">
    <location>
        <begin position="260"/>
        <end position="278"/>
    </location>
</feature>
<protein>
    <submittedName>
        <fullName evidence="8">Peptide transporter PTR2-A</fullName>
    </submittedName>
</protein>
<feature type="transmembrane region" description="Helical" evidence="7">
    <location>
        <begin position="368"/>
        <end position="388"/>
    </location>
</feature>
<evidence type="ECO:0000256" key="1">
    <source>
        <dbReference type="ARBA" id="ARBA00004141"/>
    </source>
</evidence>
<keyword evidence="6 7" id="KW-0472">Membrane</keyword>